<dbReference type="SMART" id="SM00734">
    <property type="entry name" value="ZnF_Rad18"/>
    <property type="match status" value="2"/>
</dbReference>
<dbReference type="InterPro" id="IPR013083">
    <property type="entry name" value="Znf_RING/FYVE/PHD"/>
</dbReference>
<dbReference type="GO" id="GO:0008270">
    <property type="term" value="F:zinc ion binding"/>
    <property type="evidence" value="ECO:0007669"/>
    <property type="project" value="UniProtKB-KW"/>
</dbReference>
<evidence type="ECO:0000256" key="14">
    <source>
        <dbReference type="ARBA" id="ARBA00023242"/>
    </source>
</evidence>
<dbReference type="SMART" id="SM00513">
    <property type="entry name" value="SAP"/>
    <property type="match status" value="1"/>
</dbReference>
<keyword evidence="12" id="KW-0238">DNA-binding</keyword>
<dbReference type="STRING" id="94237.ENSMMOP00000028879"/>
<dbReference type="PROSITE" id="PS51908">
    <property type="entry name" value="ZF_UBZ4"/>
    <property type="match status" value="1"/>
</dbReference>
<reference evidence="22" key="2">
    <citation type="submission" date="2025-09" db="UniProtKB">
        <authorList>
            <consortium name="Ensembl"/>
        </authorList>
    </citation>
    <scope>IDENTIFICATION</scope>
</reference>
<comment type="similarity">
    <text evidence="4">Belongs to the RAD18 family.</text>
</comment>
<protein>
    <recommendedName>
        <fullName evidence="5">RING-type E3 ubiquitin transferase</fullName>
        <ecNumber evidence="5">2.3.2.27</ecNumber>
    </recommendedName>
    <alternativeName>
        <fullName evidence="15 16">RING-type E3 ubiquitin transferase RAD18</fullName>
    </alternativeName>
</protein>
<keyword evidence="6" id="KW-0808">Transferase</keyword>
<feature type="domain" description="UBZ4-type" evidence="21">
    <location>
        <begin position="229"/>
        <end position="256"/>
    </location>
</feature>
<dbReference type="GO" id="GO:0006513">
    <property type="term" value="P:protein monoubiquitination"/>
    <property type="evidence" value="ECO:0007669"/>
    <property type="project" value="InterPro"/>
</dbReference>
<dbReference type="PROSITE" id="PS50089">
    <property type="entry name" value="ZF_RING_2"/>
    <property type="match status" value="1"/>
</dbReference>
<dbReference type="InterPro" id="IPR003034">
    <property type="entry name" value="SAP_dom"/>
</dbReference>
<evidence type="ECO:0000313" key="23">
    <source>
        <dbReference type="Proteomes" id="UP000261620"/>
    </source>
</evidence>
<dbReference type="Pfam" id="PF02037">
    <property type="entry name" value="SAP"/>
    <property type="match status" value="1"/>
</dbReference>
<dbReference type="InterPro" id="IPR001841">
    <property type="entry name" value="Znf_RING"/>
</dbReference>
<dbReference type="FunFam" id="3.30.160.60:FF:000331">
    <property type="entry name" value="E3 ubiquitin-protein ligase RAD18"/>
    <property type="match status" value="1"/>
</dbReference>
<evidence type="ECO:0000256" key="4">
    <source>
        <dbReference type="ARBA" id="ARBA00009506"/>
    </source>
</evidence>
<keyword evidence="13 18" id="KW-0234">DNA repair</keyword>
<keyword evidence="8 18" id="KW-0227">DNA damage</keyword>
<evidence type="ECO:0000256" key="17">
    <source>
        <dbReference type="PROSITE-ProRule" id="PRU00175"/>
    </source>
</evidence>
<dbReference type="InterPro" id="IPR039577">
    <property type="entry name" value="Rad18"/>
</dbReference>
<keyword evidence="7" id="KW-0479">Metal-binding</keyword>
<evidence type="ECO:0000256" key="13">
    <source>
        <dbReference type="ARBA" id="ARBA00023204"/>
    </source>
</evidence>
<dbReference type="GO" id="GO:0005634">
    <property type="term" value="C:nucleus"/>
    <property type="evidence" value="ECO:0007669"/>
    <property type="project" value="UniProtKB-SubCell"/>
</dbReference>
<keyword evidence="14" id="KW-0539">Nucleus</keyword>
<evidence type="ECO:0000256" key="12">
    <source>
        <dbReference type="ARBA" id="ARBA00023125"/>
    </source>
</evidence>
<evidence type="ECO:0000259" key="19">
    <source>
        <dbReference type="PROSITE" id="PS50089"/>
    </source>
</evidence>
<comment type="pathway">
    <text evidence="3">Protein modification; protein ubiquitination.</text>
</comment>
<evidence type="ECO:0000256" key="1">
    <source>
        <dbReference type="ARBA" id="ARBA00000900"/>
    </source>
</evidence>
<dbReference type="AlphaFoldDB" id="A0A3Q3XN13"/>
<dbReference type="PANTHER" id="PTHR14134">
    <property type="entry name" value="E3 UBIQUITIN-PROTEIN LIGASE RAD18"/>
    <property type="match status" value="1"/>
</dbReference>
<organism evidence="22 23">
    <name type="scientific">Mola mola</name>
    <name type="common">Ocean sunfish</name>
    <name type="synonym">Tetraodon mola</name>
    <dbReference type="NCBI Taxonomy" id="94237"/>
    <lineage>
        <taxon>Eukaryota</taxon>
        <taxon>Metazoa</taxon>
        <taxon>Chordata</taxon>
        <taxon>Craniata</taxon>
        <taxon>Vertebrata</taxon>
        <taxon>Euteleostomi</taxon>
        <taxon>Actinopterygii</taxon>
        <taxon>Neopterygii</taxon>
        <taxon>Teleostei</taxon>
        <taxon>Neoteleostei</taxon>
        <taxon>Acanthomorphata</taxon>
        <taxon>Eupercaria</taxon>
        <taxon>Tetraodontiformes</taxon>
        <taxon>Molidae</taxon>
        <taxon>Mola</taxon>
    </lineage>
</organism>
<evidence type="ECO:0000256" key="6">
    <source>
        <dbReference type="ARBA" id="ARBA00022679"/>
    </source>
</evidence>
<dbReference type="OMA" id="IPNTGPR"/>
<comment type="subcellular location">
    <subcellularLocation>
        <location evidence="2">Nucleus</location>
    </subcellularLocation>
</comment>
<evidence type="ECO:0000256" key="15">
    <source>
        <dbReference type="ARBA" id="ARBA00031783"/>
    </source>
</evidence>
<evidence type="ECO:0000256" key="9">
    <source>
        <dbReference type="ARBA" id="ARBA00022771"/>
    </source>
</evidence>
<dbReference type="EC" id="2.3.2.27" evidence="5"/>
<dbReference type="PANTHER" id="PTHR14134:SF2">
    <property type="entry name" value="E3 UBIQUITIN-PROTEIN LIGASE RAD18"/>
    <property type="match status" value="1"/>
</dbReference>
<dbReference type="InterPro" id="IPR006642">
    <property type="entry name" value="Rad18_UBZ4"/>
</dbReference>
<evidence type="ECO:0000313" key="22">
    <source>
        <dbReference type="Ensembl" id="ENSMMOP00000028879.1"/>
    </source>
</evidence>
<evidence type="ECO:0000256" key="16">
    <source>
        <dbReference type="ARBA" id="ARBA00082369"/>
    </source>
</evidence>
<dbReference type="Proteomes" id="UP000261620">
    <property type="component" value="Unplaced"/>
</dbReference>
<name>A0A3Q3XN13_MOLML</name>
<dbReference type="UniPathway" id="UPA00143"/>
<dbReference type="GO" id="GO:0006281">
    <property type="term" value="P:DNA repair"/>
    <property type="evidence" value="ECO:0007669"/>
    <property type="project" value="UniProtKB-KW"/>
</dbReference>
<keyword evidence="10" id="KW-0833">Ubl conjugation pathway</keyword>
<dbReference type="PROSITE" id="PS00518">
    <property type="entry name" value="ZF_RING_1"/>
    <property type="match status" value="1"/>
</dbReference>
<feature type="domain" description="SAP" evidence="20">
    <location>
        <begin position="277"/>
        <end position="311"/>
    </location>
</feature>
<evidence type="ECO:0000256" key="8">
    <source>
        <dbReference type="ARBA" id="ARBA00022763"/>
    </source>
</evidence>
<evidence type="ECO:0000259" key="21">
    <source>
        <dbReference type="PROSITE" id="PS51908"/>
    </source>
</evidence>
<dbReference type="Gene3D" id="3.30.160.60">
    <property type="entry name" value="Classic Zinc Finger"/>
    <property type="match status" value="1"/>
</dbReference>
<dbReference type="InterPro" id="IPR017907">
    <property type="entry name" value="Znf_RING_CS"/>
</dbReference>
<evidence type="ECO:0000256" key="3">
    <source>
        <dbReference type="ARBA" id="ARBA00004906"/>
    </source>
</evidence>
<sequence>MSVQIEADLPPNLACLKNVDTLLRCPICFDFLNISVMTKCSHNFCSLCIRKFLSCKLQCPVCNTQATEQDLRNNRLLDDLVVNFQAARQQLSKATFDSPPISPKTPASAVKCKTPREKGQKCNSSVVCHIFQKRPKTSPTAVTWQDSSVSQYVGKQQTRRSHNANEVAQHSAPNPLSVVVNEELMDKAEASIRVLTSVKQEDTGSHSISTANEIAHSSLPLTDVKPIIKVECPVCSVSVSQQFINNHLDTCLTREEKKESLRSSVCKKRRPMAKLVYNLLSLKELKRRLRDCHMSVQGSRDQLIKRHQEFIHIYNSQCDSLSPKSAQDIAKEVEGNEKMRNRLQGKTKPVMVFSKNSSEEEIDEMHSNYMSKCFYFAMSS</sequence>
<dbReference type="PROSITE" id="PS50800">
    <property type="entry name" value="SAP"/>
    <property type="match status" value="1"/>
</dbReference>
<evidence type="ECO:0000259" key="20">
    <source>
        <dbReference type="PROSITE" id="PS50800"/>
    </source>
</evidence>
<reference evidence="22" key="1">
    <citation type="submission" date="2025-08" db="UniProtKB">
        <authorList>
            <consortium name="Ensembl"/>
        </authorList>
    </citation>
    <scope>IDENTIFICATION</scope>
</reference>
<keyword evidence="9 17" id="KW-0863">Zinc-finger</keyword>
<evidence type="ECO:0000256" key="7">
    <source>
        <dbReference type="ARBA" id="ARBA00022723"/>
    </source>
</evidence>
<evidence type="ECO:0000256" key="2">
    <source>
        <dbReference type="ARBA" id="ARBA00004123"/>
    </source>
</evidence>
<dbReference type="Gene3D" id="3.30.40.10">
    <property type="entry name" value="Zinc/RING finger domain, C3HC4 (zinc finger)"/>
    <property type="match status" value="1"/>
</dbReference>
<dbReference type="SMART" id="SM00184">
    <property type="entry name" value="RING"/>
    <property type="match status" value="1"/>
</dbReference>
<keyword evidence="23" id="KW-1185">Reference proteome</keyword>
<comment type="catalytic activity">
    <reaction evidence="1">
        <text>S-ubiquitinyl-[E2 ubiquitin-conjugating enzyme]-L-cysteine + [acceptor protein]-L-lysine = [E2 ubiquitin-conjugating enzyme]-L-cysteine + N(6)-ubiquitinyl-[acceptor protein]-L-lysine.</text>
        <dbReference type="EC" id="2.3.2.27"/>
    </reaction>
</comment>
<dbReference type="Pfam" id="PF13923">
    <property type="entry name" value="zf-C3HC4_2"/>
    <property type="match status" value="1"/>
</dbReference>
<keyword evidence="11" id="KW-0862">Zinc</keyword>
<accession>A0A3Q3XN13</accession>
<dbReference type="GO" id="GO:0097505">
    <property type="term" value="C:Rad6-Rad18 complex"/>
    <property type="evidence" value="ECO:0007669"/>
    <property type="project" value="TreeGrafter"/>
</dbReference>
<evidence type="ECO:0000256" key="18">
    <source>
        <dbReference type="PROSITE-ProRule" id="PRU01256"/>
    </source>
</evidence>
<evidence type="ECO:0000256" key="5">
    <source>
        <dbReference type="ARBA" id="ARBA00012483"/>
    </source>
</evidence>
<dbReference type="GO" id="GO:0061630">
    <property type="term" value="F:ubiquitin protein ligase activity"/>
    <property type="evidence" value="ECO:0007669"/>
    <property type="project" value="UniProtKB-EC"/>
</dbReference>
<dbReference type="FunFam" id="3.30.40.10:FF:000172">
    <property type="entry name" value="E3 ubiquitin-protein ligase RAD18"/>
    <property type="match status" value="1"/>
</dbReference>
<feature type="domain" description="RING-type" evidence="19">
    <location>
        <begin position="25"/>
        <end position="63"/>
    </location>
</feature>
<dbReference type="GO" id="GO:0006301">
    <property type="term" value="P:DNA damage tolerance"/>
    <property type="evidence" value="ECO:0007669"/>
    <property type="project" value="InterPro"/>
</dbReference>
<evidence type="ECO:0000256" key="11">
    <source>
        <dbReference type="ARBA" id="ARBA00022833"/>
    </source>
</evidence>
<dbReference type="Ensembl" id="ENSMMOT00000029367.1">
    <property type="protein sequence ID" value="ENSMMOP00000028879.1"/>
    <property type="gene ID" value="ENSMMOG00000021793.1"/>
</dbReference>
<evidence type="ECO:0000256" key="10">
    <source>
        <dbReference type="ARBA" id="ARBA00022786"/>
    </source>
</evidence>
<proteinExistence type="inferred from homology"/>
<dbReference type="CDD" id="cd16529">
    <property type="entry name" value="RING-HC_RAD18"/>
    <property type="match status" value="1"/>
</dbReference>
<dbReference type="GO" id="GO:0003697">
    <property type="term" value="F:single-stranded DNA binding"/>
    <property type="evidence" value="ECO:0007669"/>
    <property type="project" value="InterPro"/>
</dbReference>
<dbReference type="SUPFAM" id="SSF57850">
    <property type="entry name" value="RING/U-box"/>
    <property type="match status" value="1"/>
</dbReference>